<evidence type="ECO:0000256" key="2">
    <source>
        <dbReference type="ARBA" id="ARBA00023027"/>
    </source>
</evidence>
<evidence type="ECO:0000256" key="3">
    <source>
        <dbReference type="PIRNR" id="PIRNR000124"/>
    </source>
</evidence>
<comment type="similarity">
    <text evidence="3">Belongs to the UDP-glucose/GDP-mannose dehydrogenase family.</text>
</comment>
<dbReference type="InterPro" id="IPR017476">
    <property type="entry name" value="UDP-Glc/GDP-Man"/>
</dbReference>
<evidence type="ECO:0000313" key="6">
    <source>
        <dbReference type="Proteomes" id="UP000269019"/>
    </source>
</evidence>
<dbReference type="GO" id="GO:0051287">
    <property type="term" value="F:NAD binding"/>
    <property type="evidence" value="ECO:0007669"/>
    <property type="project" value="InterPro"/>
</dbReference>
<dbReference type="PIRSF" id="PIRSF500136">
    <property type="entry name" value="UDP_ManNAc_DH"/>
    <property type="match status" value="1"/>
</dbReference>
<dbReference type="AlphaFoldDB" id="A0A3G6J5M3"/>
<dbReference type="InterPro" id="IPR036291">
    <property type="entry name" value="NAD(P)-bd_dom_sf"/>
</dbReference>
<dbReference type="InterPro" id="IPR008927">
    <property type="entry name" value="6-PGluconate_DH-like_C_sf"/>
</dbReference>
<dbReference type="Proteomes" id="UP000269019">
    <property type="component" value="Chromosome"/>
</dbReference>
<dbReference type="Pfam" id="PF03721">
    <property type="entry name" value="UDPG_MGDP_dh_N"/>
    <property type="match status" value="1"/>
</dbReference>
<proteinExistence type="inferred from homology"/>
<accession>A0A3G6J5M3</accession>
<keyword evidence="6" id="KW-1185">Reference proteome</keyword>
<dbReference type="InterPro" id="IPR014027">
    <property type="entry name" value="UDP-Glc/GDP-Man_DH_C"/>
</dbReference>
<dbReference type="NCBIfam" id="NF008286">
    <property type="entry name" value="PRK11064.1"/>
    <property type="match status" value="1"/>
</dbReference>
<name>A0A3G6J5M3_9CORY</name>
<dbReference type="SUPFAM" id="SSF48179">
    <property type="entry name" value="6-phosphogluconate dehydrogenase C-terminal domain-like"/>
    <property type="match status" value="1"/>
</dbReference>
<dbReference type="InterPro" id="IPR028359">
    <property type="entry name" value="UDP_ManNAc/GlcNAc_DH"/>
</dbReference>
<organism evidence="5 6">
    <name type="scientific">Corynebacterium choanae</name>
    <dbReference type="NCBI Taxonomy" id="1862358"/>
    <lineage>
        <taxon>Bacteria</taxon>
        <taxon>Bacillati</taxon>
        <taxon>Actinomycetota</taxon>
        <taxon>Actinomycetes</taxon>
        <taxon>Mycobacteriales</taxon>
        <taxon>Corynebacteriaceae</taxon>
        <taxon>Corynebacterium</taxon>
    </lineage>
</organism>
<dbReference type="Pfam" id="PF03720">
    <property type="entry name" value="UDPG_MGDP_dh_C"/>
    <property type="match status" value="1"/>
</dbReference>
<evidence type="ECO:0000256" key="1">
    <source>
        <dbReference type="ARBA" id="ARBA00023002"/>
    </source>
</evidence>
<sequence length="420" mass="45394">MSAPSVCFVGLGYIGLPTAVVMANHGMQVIGFDINADNVEKINRGEVTILEPGLETELRKALDSGRFRATTTPVSADAYIIAVPTPFNDDHSVDMKFILSAAEAIAPVLDGDQLVVLESTSPPLTTRRMADYLLELRPDLFRDGSPGANENPGKTLYFAHCPERILPGKAMEELRSNDRIIGGASPEATRRASEIYASFCHGELLATDDRTAEMAKLTENSFRDVNIAFANELSRIAASLDIDVWELIDLANHHPRVNILQPGPGVGGHCIAVDPWFIVASAPTEAQLIRTAREVNNAKPQWVLGKILDAIEHIDNPTIALLGLAFKADIDDLRESPAVEISKAVATAVSHGSIAVVEPNINKLPPQLASFDHVALVELSAIPAHTDVLVLLVDHEQFRATTAKQLAPNAVVIDTRGVWR</sequence>
<dbReference type="InterPro" id="IPR014026">
    <property type="entry name" value="UDP-Glc/GDP-Man_DH_dimer"/>
</dbReference>
<dbReference type="GO" id="GO:0047004">
    <property type="term" value="F:UDP-N-acetylglucosamine 6-dehydrogenase activity"/>
    <property type="evidence" value="ECO:0007669"/>
    <property type="project" value="UniProtKB-EC"/>
</dbReference>
<dbReference type="Pfam" id="PF00984">
    <property type="entry name" value="UDPG_MGDP_dh"/>
    <property type="match status" value="1"/>
</dbReference>
<protein>
    <submittedName>
        <fullName evidence="5">UDP-N-acetyl-D-glucosamine 6-dehydrogenase</fullName>
        <ecNumber evidence="5">1.1.1.136</ecNumber>
    </submittedName>
</protein>
<keyword evidence="1 5" id="KW-0560">Oxidoreductase</keyword>
<keyword evidence="2" id="KW-0520">NAD</keyword>
<dbReference type="RefSeq" id="WP_123927070.1">
    <property type="nucleotide sequence ID" value="NZ_CP033896.1"/>
</dbReference>
<evidence type="ECO:0000259" key="4">
    <source>
        <dbReference type="SMART" id="SM00984"/>
    </source>
</evidence>
<evidence type="ECO:0000313" key="5">
    <source>
        <dbReference type="EMBL" id="AZA13239.1"/>
    </source>
</evidence>
<dbReference type="GO" id="GO:0016628">
    <property type="term" value="F:oxidoreductase activity, acting on the CH-CH group of donors, NAD or NADP as acceptor"/>
    <property type="evidence" value="ECO:0007669"/>
    <property type="project" value="InterPro"/>
</dbReference>
<dbReference type="PANTHER" id="PTHR43491">
    <property type="entry name" value="UDP-N-ACETYL-D-MANNOSAMINE DEHYDROGENASE"/>
    <property type="match status" value="1"/>
</dbReference>
<reference evidence="5 6" key="1">
    <citation type="submission" date="2018-11" db="EMBL/GenBank/DDBJ databases">
        <authorList>
            <person name="Kleinhagauer T."/>
            <person name="Glaeser S.P."/>
            <person name="Spergser J."/>
            <person name="Ruckert C."/>
            <person name="Kaempfer P."/>
            <person name="Busse H.-J."/>
        </authorList>
    </citation>
    <scope>NUCLEOTIDE SEQUENCE [LARGE SCALE GENOMIC DNA]</scope>
    <source>
        <strain evidence="5 6">200CH</strain>
    </source>
</reference>
<dbReference type="OrthoDB" id="5193947at2"/>
<gene>
    <name evidence="5" type="primary">wbpA</name>
    <name evidence="5" type="ORF">CCHOA_04150</name>
</gene>
<dbReference type="InterPro" id="IPR001732">
    <property type="entry name" value="UDP-Glc/GDP-Man_DH_N"/>
</dbReference>
<dbReference type="KEGG" id="ccho:CCHOA_04150"/>
<feature type="domain" description="UDP-glucose/GDP-mannose dehydrogenase C-terminal" evidence="4">
    <location>
        <begin position="320"/>
        <end position="420"/>
    </location>
</feature>
<dbReference type="Gene3D" id="3.40.50.720">
    <property type="entry name" value="NAD(P)-binding Rossmann-like Domain"/>
    <property type="match status" value="2"/>
</dbReference>
<dbReference type="PANTHER" id="PTHR43491:SF1">
    <property type="entry name" value="UDP-N-ACETYL-D-MANNOSAMINE DEHYDROGENASE"/>
    <property type="match status" value="1"/>
</dbReference>
<dbReference type="EMBL" id="CP033896">
    <property type="protein sequence ID" value="AZA13239.1"/>
    <property type="molecule type" value="Genomic_DNA"/>
</dbReference>
<dbReference type="SMART" id="SM00984">
    <property type="entry name" value="UDPG_MGDP_dh_C"/>
    <property type="match status" value="1"/>
</dbReference>
<dbReference type="EC" id="1.1.1.136" evidence="5"/>
<dbReference type="InterPro" id="IPR036220">
    <property type="entry name" value="UDP-Glc/GDP-Man_DH_C_sf"/>
</dbReference>
<dbReference type="SUPFAM" id="SSF51735">
    <property type="entry name" value="NAD(P)-binding Rossmann-fold domains"/>
    <property type="match status" value="1"/>
</dbReference>
<dbReference type="NCBIfam" id="TIGR03026">
    <property type="entry name" value="NDP-sugDHase"/>
    <property type="match status" value="1"/>
</dbReference>
<dbReference type="PIRSF" id="PIRSF000124">
    <property type="entry name" value="UDPglc_GDPman_dh"/>
    <property type="match status" value="1"/>
</dbReference>
<dbReference type="GO" id="GO:0000271">
    <property type="term" value="P:polysaccharide biosynthetic process"/>
    <property type="evidence" value="ECO:0007669"/>
    <property type="project" value="InterPro"/>
</dbReference>
<dbReference type="SUPFAM" id="SSF52413">
    <property type="entry name" value="UDP-glucose/GDP-mannose dehydrogenase C-terminal domain"/>
    <property type="match status" value="1"/>
</dbReference>